<proteinExistence type="predicted"/>
<keyword evidence="3" id="KW-1185">Reference proteome</keyword>
<feature type="region of interest" description="Disordered" evidence="1">
    <location>
        <begin position="157"/>
        <end position="180"/>
    </location>
</feature>
<evidence type="ECO:0000313" key="2">
    <source>
        <dbReference type="EMBL" id="KAK7998486.1"/>
    </source>
</evidence>
<accession>A0ABR1R2Q4</accession>
<organism evidence="2 3">
    <name type="scientific">Apiospora marii</name>
    <dbReference type="NCBI Taxonomy" id="335849"/>
    <lineage>
        <taxon>Eukaryota</taxon>
        <taxon>Fungi</taxon>
        <taxon>Dikarya</taxon>
        <taxon>Ascomycota</taxon>
        <taxon>Pezizomycotina</taxon>
        <taxon>Sordariomycetes</taxon>
        <taxon>Xylariomycetidae</taxon>
        <taxon>Amphisphaeriales</taxon>
        <taxon>Apiosporaceae</taxon>
        <taxon>Apiospora</taxon>
    </lineage>
</organism>
<comment type="caution">
    <text evidence="2">The sequence shown here is derived from an EMBL/GenBank/DDBJ whole genome shotgun (WGS) entry which is preliminary data.</text>
</comment>
<dbReference type="EMBL" id="JAQQWI010000021">
    <property type="protein sequence ID" value="KAK7998486.1"/>
    <property type="molecule type" value="Genomic_DNA"/>
</dbReference>
<dbReference type="Proteomes" id="UP001396898">
    <property type="component" value="Unassembled WGS sequence"/>
</dbReference>
<name>A0ABR1R2Q4_9PEZI</name>
<evidence type="ECO:0000313" key="3">
    <source>
        <dbReference type="Proteomes" id="UP001396898"/>
    </source>
</evidence>
<reference evidence="2 3" key="1">
    <citation type="submission" date="2023-01" db="EMBL/GenBank/DDBJ databases">
        <title>Analysis of 21 Apiospora genomes using comparative genomics revels a genus with tremendous synthesis potential of carbohydrate active enzymes and secondary metabolites.</title>
        <authorList>
            <person name="Sorensen T."/>
        </authorList>
    </citation>
    <scope>NUCLEOTIDE SEQUENCE [LARGE SCALE GENOMIC DNA]</scope>
    <source>
        <strain evidence="2 3">CBS 20057</strain>
    </source>
</reference>
<sequence>MPPPEKRADSNNGIAASLNRVAPIERLYKLSCAFTGISAVHAVTSTMDEAGGGSHSKDCNWTVGGITTAAVEIFSPPMSLIPSVAPLFGIPISTARYHMVTISGTSVRRAVSKIDDKLVEKVLNGITTLRNAKVANLQHAFGAYQVASIVHHRIPPEAAPRRSQGPSSRHLTDPSIFGDS</sequence>
<protein>
    <submittedName>
        <fullName evidence="2">Uncharacterized protein</fullName>
    </submittedName>
</protein>
<gene>
    <name evidence="2" type="ORF">PG991_014965</name>
</gene>
<evidence type="ECO:0000256" key="1">
    <source>
        <dbReference type="SAM" id="MobiDB-lite"/>
    </source>
</evidence>